<keyword evidence="2" id="KW-1185">Reference proteome</keyword>
<comment type="caution">
    <text evidence="1">The sequence shown here is derived from an EMBL/GenBank/DDBJ whole genome shotgun (WGS) entry which is preliminary data.</text>
</comment>
<accession>A0A9P4KBK7</accession>
<gene>
    <name evidence="1" type="ORF">CC78DRAFT_218967</name>
</gene>
<evidence type="ECO:0000313" key="2">
    <source>
        <dbReference type="Proteomes" id="UP000800093"/>
    </source>
</evidence>
<dbReference type="EMBL" id="ML986613">
    <property type="protein sequence ID" value="KAF2264767.1"/>
    <property type="molecule type" value="Genomic_DNA"/>
</dbReference>
<reference evidence="2" key="1">
    <citation type="journal article" date="2020" name="Stud. Mycol.">
        <title>101 Dothideomycetes genomes: A test case for predicting lifestyles and emergence of pathogens.</title>
        <authorList>
            <person name="Haridas S."/>
            <person name="Albert R."/>
            <person name="Binder M."/>
            <person name="Bloem J."/>
            <person name="LaButti K."/>
            <person name="Salamov A."/>
            <person name="Andreopoulos B."/>
            <person name="Baker S."/>
            <person name="Barry K."/>
            <person name="Bills G."/>
            <person name="Bluhm B."/>
            <person name="Cannon C."/>
            <person name="Castanera R."/>
            <person name="Culley D."/>
            <person name="Daum C."/>
            <person name="Ezra D."/>
            <person name="Gonzalez J."/>
            <person name="Henrissat B."/>
            <person name="Kuo A."/>
            <person name="Liang C."/>
            <person name="Lipzen A."/>
            <person name="Lutzoni F."/>
            <person name="Magnuson J."/>
            <person name="Mondo S."/>
            <person name="Nolan M."/>
            <person name="Ohm R."/>
            <person name="Pangilinan J."/>
            <person name="Park H.-J."/>
            <person name="Ramirez L."/>
            <person name="Alfaro M."/>
            <person name="Sun H."/>
            <person name="Tritt A."/>
            <person name="Yoshinaga Y."/>
            <person name="Zwiers L.-H."/>
            <person name="Turgeon B."/>
            <person name="Goodwin S."/>
            <person name="Spatafora J."/>
            <person name="Crous P."/>
            <person name="Grigoriev I."/>
        </authorList>
    </citation>
    <scope>NUCLEOTIDE SEQUENCE [LARGE SCALE GENOMIC DNA]</scope>
    <source>
        <strain evidence="2">CBS 304.66</strain>
    </source>
</reference>
<name>A0A9P4KBK7_9PLEO</name>
<proteinExistence type="predicted"/>
<protein>
    <submittedName>
        <fullName evidence="1">Uncharacterized protein</fullName>
    </submittedName>
</protein>
<sequence length="127" mass="14435">MTSRPPSRSISCPDGQRATWQRRIQPFSCREAIGTYPRMWGVSIQRLYDCAVSGSTYFLLRPAFLLLRKSGMRLYLSFWRRSLSTVLPAPYLSCIFTPPIPCCPASATGAHLVSKPAPKKKKKKRRK</sequence>
<organism evidence="1 2">
    <name type="scientific">Lojkania enalia</name>
    <dbReference type="NCBI Taxonomy" id="147567"/>
    <lineage>
        <taxon>Eukaryota</taxon>
        <taxon>Fungi</taxon>
        <taxon>Dikarya</taxon>
        <taxon>Ascomycota</taxon>
        <taxon>Pezizomycotina</taxon>
        <taxon>Dothideomycetes</taxon>
        <taxon>Pleosporomycetidae</taxon>
        <taxon>Pleosporales</taxon>
        <taxon>Pleosporales incertae sedis</taxon>
        <taxon>Lojkania</taxon>
    </lineage>
</organism>
<dbReference type="AlphaFoldDB" id="A0A9P4KBK7"/>
<evidence type="ECO:0000313" key="1">
    <source>
        <dbReference type="EMBL" id="KAF2264767.1"/>
    </source>
</evidence>
<dbReference type="Proteomes" id="UP000800093">
    <property type="component" value="Unassembled WGS sequence"/>
</dbReference>